<reference evidence="2 3" key="1">
    <citation type="submission" date="2023-02" db="EMBL/GenBank/DDBJ databases">
        <title>LHISI_Scaffold_Assembly.</title>
        <authorList>
            <person name="Stuart O.P."/>
            <person name="Cleave R."/>
            <person name="Magrath M.J.L."/>
            <person name="Mikheyev A.S."/>
        </authorList>
    </citation>
    <scope>NUCLEOTIDE SEQUENCE [LARGE SCALE GENOMIC DNA]</scope>
    <source>
        <strain evidence="2">Daus_M_001</strain>
        <tissue evidence="2">Leg muscle</tissue>
    </source>
</reference>
<keyword evidence="3" id="KW-1185">Reference proteome</keyword>
<gene>
    <name evidence="2" type="ORF">PR048_020211</name>
</gene>
<evidence type="ECO:0000313" key="2">
    <source>
        <dbReference type="EMBL" id="KAJ8879603.1"/>
    </source>
</evidence>
<evidence type="ECO:0000313" key="3">
    <source>
        <dbReference type="Proteomes" id="UP001159363"/>
    </source>
</evidence>
<comment type="caution">
    <text evidence="2">The sequence shown here is derived from an EMBL/GenBank/DDBJ whole genome shotgun (WGS) entry which is preliminary data.</text>
</comment>
<sequence>MHGSYDSRSHLSVIEHNTKDESRKNIHKNLARSSTGSYCKKILKTSKGQTRREGKENKSKLKNVKRRRLIMSGPDSHYGNVNAVNKMSKAEFEMKKEKFKDQLRLIEYERNRLQEKTISQSNSYLGMAERSKRLTASHLGKICKTKSSTSRVKTAISIIYRSFQWNKATKYGLEKEPIDIEQLCKELGK</sequence>
<dbReference type="Proteomes" id="UP001159363">
    <property type="component" value="Chromosome 6"/>
</dbReference>
<dbReference type="InterPro" id="IPR011604">
    <property type="entry name" value="PDDEXK-like_dom_sf"/>
</dbReference>
<evidence type="ECO:0000256" key="1">
    <source>
        <dbReference type="SAM" id="MobiDB-lite"/>
    </source>
</evidence>
<accession>A0ABQ9H5N4</accession>
<protein>
    <submittedName>
        <fullName evidence="2">Uncharacterized protein</fullName>
    </submittedName>
</protein>
<feature type="region of interest" description="Disordered" evidence="1">
    <location>
        <begin position="1"/>
        <end position="23"/>
    </location>
</feature>
<proteinExistence type="predicted"/>
<dbReference type="Gene3D" id="3.90.320.10">
    <property type="match status" value="1"/>
</dbReference>
<dbReference type="EMBL" id="JARBHB010000007">
    <property type="protein sequence ID" value="KAJ8879603.1"/>
    <property type="molecule type" value="Genomic_DNA"/>
</dbReference>
<name>A0ABQ9H5N4_9NEOP</name>
<organism evidence="2 3">
    <name type="scientific">Dryococelus australis</name>
    <dbReference type="NCBI Taxonomy" id="614101"/>
    <lineage>
        <taxon>Eukaryota</taxon>
        <taxon>Metazoa</taxon>
        <taxon>Ecdysozoa</taxon>
        <taxon>Arthropoda</taxon>
        <taxon>Hexapoda</taxon>
        <taxon>Insecta</taxon>
        <taxon>Pterygota</taxon>
        <taxon>Neoptera</taxon>
        <taxon>Polyneoptera</taxon>
        <taxon>Phasmatodea</taxon>
        <taxon>Verophasmatodea</taxon>
        <taxon>Anareolatae</taxon>
        <taxon>Phasmatidae</taxon>
        <taxon>Eurycanthinae</taxon>
        <taxon>Dryococelus</taxon>
    </lineage>
</organism>